<dbReference type="Proteomes" id="UP001320420">
    <property type="component" value="Unassembled WGS sequence"/>
</dbReference>
<proteinExistence type="predicted"/>
<accession>A0AAN9UJT9</accession>
<keyword evidence="3" id="KW-1185">Reference proteome</keyword>
<dbReference type="AlphaFoldDB" id="A0AAN9UJT9"/>
<name>A0AAN9UJT9_9PEZI</name>
<evidence type="ECO:0000313" key="3">
    <source>
        <dbReference type="Proteomes" id="UP001320420"/>
    </source>
</evidence>
<gene>
    <name evidence="2" type="ORF">SLS62_008383</name>
</gene>
<reference evidence="2 3" key="1">
    <citation type="submission" date="2024-02" db="EMBL/GenBank/DDBJ databases">
        <title>De novo assembly and annotation of 12 fungi associated with fruit tree decline syndrome in Ontario, Canada.</title>
        <authorList>
            <person name="Sulman M."/>
            <person name="Ellouze W."/>
            <person name="Ilyukhin E."/>
        </authorList>
    </citation>
    <scope>NUCLEOTIDE SEQUENCE [LARGE SCALE GENOMIC DNA]</scope>
    <source>
        <strain evidence="2 3">M11/M66-122</strain>
    </source>
</reference>
<feature type="region of interest" description="Disordered" evidence="1">
    <location>
        <begin position="1"/>
        <end position="73"/>
    </location>
</feature>
<evidence type="ECO:0000313" key="2">
    <source>
        <dbReference type="EMBL" id="KAK7749201.1"/>
    </source>
</evidence>
<organism evidence="2 3">
    <name type="scientific">Diatrype stigma</name>
    <dbReference type="NCBI Taxonomy" id="117547"/>
    <lineage>
        <taxon>Eukaryota</taxon>
        <taxon>Fungi</taxon>
        <taxon>Dikarya</taxon>
        <taxon>Ascomycota</taxon>
        <taxon>Pezizomycotina</taxon>
        <taxon>Sordariomycetes</taxon>
        <taxon>Xylariomycetidae</taxon>
        <taxon>Xylariales</taxon>
        <taxon>Diatrypaceae</taxon>
        <taxon>Diatrype</taxon>
    </lineage>
</organism>
<dbReference type="EMBL" id="JAKJXP020000077">
    <property type="protein sequence ID" value="KAK7749201.1"/>
    <property type="molecule type" value="Genomic_DNA"/>
</dbReference>
<comment type="caution">
    <text evidence="2">The sequence shown here is derived from an EMBL/GenBank/DDBJ whole genome shotgun (WGS) entry which is preliminary data.</text>
</comment>
<evidence type="ECO:0000256" key="1">
    <source>
        <dbReference type="SAM" id="MobiDB-lite"/>
    </source>
</evidence>
<feature type="compositionally biased region" description="Polar residues" evidence="1">
    <location>
        <begin position="27"/>
        <end position="36"/>
    </location>
</feature>
<sequence length="329" mass="35712">MEDAVMAGPWDYPVQMGDPAPNPWSMGANQTPNGGNDSLPSENSESEPEFTPPPTPEDPTRTGAGAGPGSIIPEFLEPAQRPKLAGMFKNFAPGVPVPAFDGQPYTPDQKRVAADIANFIRNLNSTGACGFPPAPPPPLEHGLGFGGYPEYHVPAEYLYRPHADDYYTPPGPALHPGFGGIGMGSFEGYGGSYMHTGYYSPHDDDYYADHAGLISSLNEWDRVEHEIGQRLLEALYGKRQELAQFDAALGPLQHEVDSLTAEFQQMHFHGDERGVPAPVPVPVPEHVSRQLSAVRAEAAGIREQRARARDEHQIMRVELAGLVGRLSRL</sequence>
<protein>
    <submittedName>
        <fullName evidence="2">Uncharacterized protein</fullName>
    </submittedName>
</protein>